<evidence type="ECO:0000256" key="3">
    <source>
        <dbReference type="ARBA" id="ARBA00039140"/>
    </source>
</evidence>
<evidence type="ECO:0000259" key="6">
    <source>
        <dbReference type="PROSITE" id="PS50110"/>
    </source>
</evidence>
<keyword evidence="2" id="KW-0378">Hydrolase</keyword>
<evidence type="ECO:0000313" key="9">
    <source>
        <dbReference type="Proteomes" id="UP000008204"/>
    </source>
</evidence>
<sequence length="172" mass="18234">MTTLNDTDNSLSLIVGVGASAGGLDAFSELLSHLPTDTGMGFVLVQHLSPGQESLLSELLARTTRMPVATAENGMTVEANHVYVIPPNAQMTIAEGQLQLAACDQLQGRIKTIDVFFESLAADQKNKAIALSGYADPRSIGASLEAGFQEYLSKPVDINELISSVSALSRRQ</sequence>
<dbReference type="AlphaFoldDB" id="B7K638"/>
<feature type="domain" description="CheB-type methylesterase" evidence="7">
    <location>
        <begin position="8"/>
        <end position="172"/>
    </location>
</feature>
<comment type="catalytic activity">
    <reaction evidence="4">
        <text>[protein]-L-glutamate 5-O-methyl ester + H2O = L-glutamyl-[protein] + methanol + H(+)</text>
        <dbReference type="Rhea" id="RHEA:23236"/>
        <dbReference type="Rhea" id="RHEA-COMP:10208"/>
        <dbReference type="Rhea" id="RHEA-COMP:10311"/>
        <dbReference type="ChEBI" id="CHEBI:15377"/>
        <dbReference type="ChEBI" id="CHEBI:15378"/>
        <dbReference type="ChEBI" id="CHEBI:17790"/>
        <dbReference type="ChEBI" id="CHEBI:29973"/>
        <dbReference type="ChEBI" id="CHEBI:82795"/>
        <dbReference type="EC" id="3.1.1.61"/>
    </reaction>
</comment>
<dbReference type="GO" id="GO:0006935">
    <property type="term" value="P:chemotaxis"/>
    <property type="evidence" value="ECO:0007669"/>
    <property type="project" value="InterPro"/>
</dbReference>
<dbReference type="PANTHER" id="PTHR42872">
    <property type="entry name" value="PROTEIN-GLUTAMATE METHYLESTERASE/PROTEIN-GLUTAMINE GLUTAMINASE"/>
    <property type="match status" value="1"/>
</dbReference>
<dbReference type="SUPFAM" id="SSF52738">
    <property type="entry name" value="Methylesterase CheB, C-terminal domain"/>
    <property type="match status" value="1"/>
</dbReference>
<dbReference type="EC" id="3.1.1.61" evidence="3"/>
<dbReference type="CDD" id="cd16434">
    <property type="entry name" value="CheB-CheR_fusion"/>
    <property type="match status" value="1"/>
</dbReference>
<evidence type="ECO:0000256" key="2">
    <source>
        <dbReference type="ARBA" id="ARBA00022801"/>
    </source>
</evidence>
<reference evidence="9" key="1">
    <citation type="journal article" date="2011" name="MBio">
        <title>Novel metabolic attributes of the genus Cyanothece, comprising a group of unicellular nitrogen-fixing Cyanobacteria.</title>
        <authorList>
            <person name="Bandyopadhyay A."/>
            <person name="Elvitigala T."/>
            <person name="Welsh E."/>
            <person name="Stockel J."/>
            <person name="Liberton M."/>
            <person name="Min H."/>
            <person name="Sherman L.A."/>
            <person name="Pakrasi H.B."/>
        </authorList>
    </citation>
    <scope>NUCLEOTIDE SEQUENCE [LARGE SCALE GENOMIC DNA]</scope>
    <source>
        <strain evidence="9">PCC 8801</strain>
    </source>
</reference>
<dbReference type="InterPro" id="IPR001789">
    <property type="entry name" value="Sig_transdc_resp-reg_receiver"/>
</dbReference>
<dbReference type="Pfam" id="PF01339">
    <property type="entry name" value="CheB_methylest"/>
    <property type="match status" value="1"/>
</dbReference>
<dbReference type="GO" id="GO:0000156">
    <property type="term" value="F:phosphorelay response regulator activity"/>
    <property type="evidence" value="ECO:0007669"/>
    <property type="project" value="InterPro"/>
</dbReference>
<dbReference type="PANTHER" id="PTHR42872:SF6">
    <property type="entry name" value="PROTEIN-GLUTAMATE METHYLESTERASE_PROTEIN-GLUTAMINE GLUTAMINASE"/>
    <property type="match status" value="1"/>
</dbReference>
<comment type="caution">
    <text evidence="5">Lacks conserved residue(s) required for the propagation of feature annotation.</text>
</comment>
<protein>
    <recommendedName>
        <fullName evidence="3">protein-glutamate methylesterase</fullName>
        <ecNumber evidence="3">3.1.1.61</ecNumber>
    </recommendedName>
</protein>
<dbReference type="EMBL" id="CP001287">
    <property type="protein sequence ID" value="ACK68091.1"/>
    <property type="molecule type" value="Genomic_DNA"/>
</dbReference>
<dbReference type="InterPro" id="IPR035909">
    <property type="entry name" value="CheB_C"/>
</dbReference>
<accession>B7K638</accession>
<name>B7K638_RIPO1</name>
<dbReference type="SUPFAM" id="SSF52172">
    <property type="entry name" value="CheY-like"/>
    <property type="match status" value="1"/>
</dbReference>
<organism evidence="8 9">
    <name type="scientific">Rippkaea orientalis (strain PCC 8801 / RF-1)</name>
    <name type="common">Cyanothece sp. (strain PCC 8801)</name>
    <dbReference type="NCBI Taxonomy" id="41431"/>
    <lineage>
        <taxon>Bacteria</taxon>
        <taxon>Bacillati</taxon>
        <taxon>Cyanobacteriota</taxon>
        <taxon>Cyanophyceae</taxon>
        <taxon>Oscillatoriophycideae</taxon>
        <taxon>Chroococcales</taxon>
        <taxon>Aphanothecaceae</taxon>
        <taxon>Rippkaea</taxon>
        <taxon>Rippkaea orientalis</taxon>
    </lineage>
</organism>
<dbReference type="eggNOG" id="COG2201">
    <property type="taxonomic scope" value="Bacteria"/>
</dbReference>
<dbReference type="HOGENOM" id="CLU_1552756_0_0_3"/>
<evidence type="ECO:0000256" key="5">
    <source>
        <dbReference type="PROSITE-ProRule" id="PRU00169"/>
    </source>
</evidence>
<evidence type="ECO:0000256" key="4">
    <source>
        <dbReference type="ARBA" id="ARBA00048267"/>
    </source>
</evidence>
<dbReference type="RefSeq" id="WP_015957301.1">
    <property type="nucleotide sequence ID" value="NC_011726.1"/>
</dbReference>
<evidence type="ECO:0000259" key="7">
    <source>
        <dbReference type="PROSITE" id="PS50122"/>
    </source>
</evidence>
<dbReference type="Gene3D" id="3.40.50.180">
    <property type="entry name" value="Methylesterase CheB, C-terminal domain"/>
    <property type="match status" value="1"/>
</dbReference>
<gene>
    <name evidence="8" type="ordered locus">PCC8801_4160</name>
</gene>
<dbReference type="InterPro" id="IPR011006">
    <property type="entry name" value="CheY-like_superfamily"/>
</dbReference>
<dbReference type="STRING" id="41431.PCC8801_4160"/>
<feature type="domain" description="Response regulatory" evidence="6">
    <location>
        <begin position="42"/>
        <end position="169"/>
    </location>
</feature>
<dbReference type="PROSITE" id="PS50122">
    <property type="entry name" value="CHEB"/>
    <property type="match status" value="1"/>
</dbReference>
<proteinExistence type="predicted"/>
<dbReference type="KEGG" id="cyp:PCC8801_4160"/>
<dbReference type="PROSITE" id="PS50110">
    <property type="entry name" value="RESPONSE_REGULATORY"/>
    <property type="match status" value="1"/>
</dbReference>
<keyword evidence="1" id="KW-0963">Cytoplasm</keyword>
<dbReference type="OrthoDB" id="9799157at2"/>
<dbReference type="GO" id="GO:0008984">
    <property type="term" value="F:protein-glutamate methylesterase activity"/>
    <property type="evidence" value="ECO:0007669"/>
    <property type="project" value="UniProtKB-EC"/>
</dbReference>
<dbReference type="InterPro" id="IPR000673">
    <property type="entry name" value="Sig_transdc_resp-reg_Me-estase"/>
</dbReference>
<keyword evidence="9" id="KW-1185">Reference proteome</keyword>
<dbReference type="GO" id="GO:0005737">
    <property type="term" value="C:cytoplasm"/>
    <property type="evidence" value="ECO:0007669"/>
    <property type="project" value="InterPro"/>
</dbReference>
<evidence type="ECO:0000256" key="1">
    <source>
        <dbReference type="ARBA" id="ARBA00022490"/>
    </source>
</evidence>
<evidence type="ECO:0000313" key="8">
    <source>
        <dbReference type="EMBL" id="ACK68091.1"/>
    </source>
</evidence>
<dbReference type="Proteomes" id="UP000008204">
    <property type="component" value="Chromosome"/>
</dbReference>